<feature type="domain" description="ATPase AAA-type core" evidence="1">
    <location>
        <begin position="148"/>
        <end position="244"/>
    </location>
</feature>
<dbReference type="RefSeq" id="WP_136415403.1">
    <property type="nucleotide sequence ID" value="NZ_CP039396.1"/>
</dbReference>
<protein>
    <submittedName>
        <fullName evidence="3">DUF4435 domain-containing protein</fullName>
    </submittedName>
</protein>
<dbReference type="SUPFAM" id="SSF52540">
    <property type="entry name" value="P-loop containing nucleoside triphosphate hydrolases"/>
    <property type="match status" value="1"/>
</dbReference>
<dbReference type="Gene3D" id="3.40.50.300">
    <property type="entry name" value="P-loop containing nucleotide triphosphate hydrolases"/>
    <property type="match status" value="1"/>
</dbReference>
<sequence length="539" mass="61281">MKLILPLRIGAAPLEVDTSENRQIIIIGANGSGKTRFANCMMQDIGDKAFKMSAIKALYGRDDESLMPGSIDMLYRSVTDGGSGIIRADIKGEFDRMLALMLHEEMENLIEFKYRPVAENVVDDRSGKIKARHVRRDVLPSTRLDRLIGLWQKVFPDNKILIESGQMIFASDRSDDTYSSSKLSAGERAVLYYIGASMFAPEGGVVFVESPDLLLHPSSTRSLWDSIEQLRPDCTFIYITHDLSFASTRGDGTTVWVKSCDPGRGEWDYDFMTSADGINDEVYLAIVGARKPVLFIEGDGVNSIDAKLYPLIFREYTVKSLGGCDRVIESTRTFNSLRAFHNLDACGIVDRDRRDEGEVCYLRKKRIFVPNVAEIENIFMIEAVIRAVARHYRRDENEVFAKVKKSIMRLFESDLRQQALMHTRHIVKKTVEHRIDGRFANINKLEEHINDLCQSINPRGIYEQYCRDFRRYVSEGDYDSVLRVYNRKTMLSESHVARACGLRRDDKDSYIRAILTILKDDRGPASAIRSAIRATFGLD</sequence>
<dbReference type="AlphaFoldDB" id="A0A4V1D3A5"/>
<dbReference type="EMBL" id="CP039396">
    <property type="protein sequence ID" value="QCD42328.1"/>
    <property type="molecule type" value="Genomic_DNA"/>
</dbReference>
<gene>
    <name evidence="3" type="ORF">E7747_08565</name>
</gene>
<dbReference type="Proteomes" id="UP000297149">
    <property type="component" value="Chromosome"/>
</dbReference>
<reference evidence="4" key="1">
    <citation type="submission" date="2019-02" db="EMBL/GenBank/DDBJ databases">
        <title>Isolation and identification of novel species under the genus Muribaculum.</title>
        <authorList>
            <person name="Miyake S."/>
            <person name="Ding Y."/>
            <person name="Low A."/>
            <person name="Soh M."/>
            <person name="Seedorf H."/>
        </authorList>
    </citation>
    <scope>NUCLEOTIDE SEQUENCE [LARGE SCALE GENOMIC DNA]</scope>
    <source>
        <strain evidence="4">H5</strain>
    </source>
</reference>
<dbReference type="Pfam" id="PF14491">
    <property type="entry name" value="DUF4435"/>
    <property type="match status" value="1"/>
</dbReference>
<name>A0A4V1D3A5_9BACT</name>
<keyword evidence="4" id="KW-1185">Reference proteome</keyword>
<feature type="domain" description="DUF4435" evidence="2">
    <location>
        <begin position="290"/>
        <end position="491"/>
    </location>
</feature>
<dbReference type="InterPro" id="IPR029492">
    <property type="entry name" value="DUF4435"/>
</dbReference>
<dbReference type="InterPro" id="IPR027417">
    <property type="entry name" value="P-loop_NTPase"/>
</dbReference>
<evidence type="ECO:0000259" key="1">
    <source>
        <dbReference type="Pfam" id="PF13304"/>
    </source>
</evidence>
<accession>A0A4V1D3A5</accession>
<dbReference type="KEGG" id="ddb:E7747_08565"/>
<evidence type="ECO:0000259" key="2">
    <source>
        <dbReference type="Pfam" id="PF14491"/>
    </source>
</evidence>
<evidence type="ECO:0000313" key="3">
    <source>
        <dbReference type="EMBL" id="QCD42328.1"/>
    </source>
</evidence>
<evidence type="ECO:0000313" key="4">
    <source>
        <dbReference type="Proteomes" id="UP000297149"/>
    </source>
</evidence>
<dbReference type="InterPro" id="IPR003959">
    <property type="entry name" value="ATPase_AAA_core"/>
</dbReference>
<dbReference type="Pfam" id="PF13304">
    <property type="entry name" value="AAA_21"/>
    <property type="match status" value="1"/>
</dbReference>
<proteinExistence type="predicted"/>
<organism evidence="3 4">
    <name type="scientific">Duncaniella dubosii</name>
    <dbReference type="NCBI Taxonomy" id="2518971"/>
    <lineage>
        <taxon>Bacteria</taxon>
        <taxon>Pseudomonadati</taxon>
        <taxon>Bacteroidota</taxon>
        <taxon>Bacteroidia</taxon>
        <taxon>Bacteroidales</taxon>
        <taxon>Muribaculaceae</taxon>
        <taxon>Duncaniella</taxon>
    </lineage>
</organism>